<feature type="transmembrane region" description="Helical" evidence="10">
    <location>
        <begin position="65"/>
        <end position="85"/>
    </location>
</feature>
<dbReference type="PANTHER" id="PTHR43298:SF2">
    <property type="entry name" value="FMN_FAD EXPORTER YEEO-RELATED"/>
    <property type="match status" value="1"/>
</dbReference>
<accession>A0ABT8YG13</accession>
<keyword evidence="2" id="KW-0813">Transport</keyword>
<evidence type="ECO:0000256" key="8">
    <source>
        <dbReference type="ARBA" id="ARBA00023136"/>
    </source>
</evidence>
<evidence type="ECO:0000256" key="10">
    <source>
        <dbReference type="SAM" id="Phobius"/>
    </source>
</evidence>
<dbReference type="EMBL" id="JAUOTP010000012">
    <property type="protein sequence ID" value="MDO6416804.1"/>
    <property type="molecule type" value="Genomic_DNA"/>
</dbReference>
<name>A0ABT8YG13_9SPHN</name>
<feature type="transmembrane region" description="Helical" evidence="10">
    <location>
        <begin position="208"/>
        <end position="228"/>
    </location>
</feature>
<dbReference type="NCBIfam" id="TIGR00797">
    <property type="entry name" value="matE"/>
    <property type="match status" value="1"/>
</dbReference>
<proteinExistence type="predicted"/>
<dbReference type="RefSeq" id="WP_303546658.1">
    <property type="nucleotide sequence ID" value="NZ_JAUOTP010000012.1"/>
</dbReference>
<dbReference type="InterPro" id="IPR050222">
    <property type="entry name" value="MATE_MdtK"/>
</dbReference>
<feature type="transmembrane region" description="Helical" evidence="10">
    <location>
        <begin position="331"/>
        <end position="350"/>
    </location>
</feature>
<feature type="transmembrane region" description="Helical" evidence="10">
    <location>
        <begin position="143"/>
        <end position="161"/>
    </location>
</feature>
<feature type="transmembrane region" description="Helical" evidence="10">
    <location>
        <begin position="286"/>
        <end position="310"/>
    </location>
</feature>
<feature type="transmembrane region" description="Helical" evidence="10">
    <location>
        <begin position="435"/>
        <end position="453"/>
    </location>
</feature>
<evidence type="ECO:0000256" key="1">
    <source>
        <dbReference type="ARBA" id="ARBA00004429"/>
    </source>
</evidence>
<feature type="transmembrane region" description="Helical" evidence="10">
    <location>
        <begin position="409"/>
        <end position="429"/>
    </location>
</feature>
<feature type="transmembrane region" description="Helical" evidence="10">
    <location>
        <begin position="105"/>
        <end position="123"/>
    </location>
</feature>
<evidence type="ECO:0000313" key="12">
    <source>
        <dbReference type="Proteomes" id="UP001169764"/>
    </source>
</evidence>
<sequence>MEVAVVSPLVAPPPASWRDEAASLLRLSGPLVGSNLLQMAIAAVDVIFVARLGSRDLAAATLGAFMFNLAVFALIGLTGAAAPLIAAELGRRAHAVREVRRSFRMALWVGLFCSAPVMILLSQGEALLRLAGQDAEVSRLAGGFLWVILIGMPLAVGAGVMRTAAAALGRPGWTFLVTGLALALDILGNWAFIYGHLGAPAMGLDGSALANVLSFAVMTLAYAIILLCDPRLRKYRLLGYWWRLDWPRARDVLRLGLPIAATWTFEAGLFGGAAVLMGLIGIEEVAAHAIALNIAAFAFQLPFGIAQAATIRVGMAFGAADPQWIRRAGNVALVLGIGIMAATALIMWSIPDALIRIYLDPGRTDNEAVATLARRFLAVASIFQLADGAQAVAAGVLRGLQDTRFPMIIALFGYWAIGFGSSVWLGFFTPLAGVGVWWGLAAGLAMVAVLLAARWRARERLGLLPEAILARS</sequence>
<dbReference type="PIRSF" id="PIRSF006603">
    <property type="entry name" value="DinF"/>
    <property type="match status" value="1"/>
</dbReference>
<keyword evidence="8 10" id="KW-0472">Membrane</keyword>
<keyword evidence="5 10" id="KW-0812">Transmembrane</keyword>
<comment type="subcellular location">
    <subcellularLocation>
        <location evidence="1">Cell inner membrane</location>
        <topology evidence="1">Multi-pass membrane protein</topology>
    </subcellularLocation>
</comment>
<dbReference type="InterPro" id="IPR048279">
    <property type="entry name" value="MdtK-like"/>
</dbReference>
<gene>
    <name evidence="11" type="ORF">Q4F19_20645</name>
</gene>
<evidence type="ECO:0000256" key="5">
    <source>
        <dbReference type="ARBA" id="ARBA00022692"/>
    </source>
</evidence>
<dbReference type="CDD" id="cd13131">
    <property type="entry name" value="MATE_NorM_like"/>
    <property type="match status" value="1"/>
</dbReference>
<keyword evidence="7" id="KW-0406">Ion transport</keyword>
<dbReference type="Proteomes" id="UP001169764">
    <property type="component" value="Unassembled WGS sequence"/>
</dbReference>
<organism evidence="11 12">
    <name type="scientific">Sphingomonas natans</name>
    <dbReference type="NCBI Taxonomy" id="3063330"/>
    <lineage>
        <taxon>Bacteria</taxon>
        <taxon>Pseudomonadati</taxon>
        <taxon>Pseudomonadota</taxon>
        <taxon>Alphaproteobacteria</taxon>
        <taxon>Sphingomonadales</taxon>
        <taxon>Sphingomonadaceae</taxon>
        <taxon>Sphingomonas</taxon>
    </lineage>
</organism>
<dbReference type="Pfam" id="PF01554">
    <property type="entry name" value="MatE"/>
    <property type="match status" value="2"/>
</dbReference>
<evidence type="ECO:0000256" key="6">
    <source>
        <dbReference type="ARBA" id="ARBA00022989"/>
    </source>
</evidence>
<evidence type="ECO:0000256" key="2">
    <source>
        <dbReference type="ARBA" id="ARBA00022448"/>
    </source>
</evidence>
<feature type="transmembrane region" description="Helical" evidence="10">
    <location>
        <begin position="173"/>
        <end position="196"/>
    </location>
</feature>
<evidence type="ECO:0000313" key="11">
    <source>
        <dbReference type="EMBL" id="MDO6416804.1"/>
    </source>
</evidence>
<dbReference type="InterPro" id="IPR002528">
    <property type="entry name" value="MATE_fam"/>
</dbReference>
<keyword evidence="12" id="KW-1185">Reference proteome</keyword>
<protein>
    <recommendedName>
        <fullName evidence="9">Multidrug-efflux transporter</fullName>
    </recommendedName>
</protein>
<evidence type="ECO:0000256" key="9">
    <source>
        <dbReference type="ARBA" id="ARBA00031636"/>
    </source>
</evidence>
<feature type="transmembrane region" description="Helical" evidence="10">
    <location>
        <begin position="255"/>
        <end position="280"/>
    </location>
</feature>
<evidence type="ECO:0000256" key="7">
    <source>
        <dbReference type="ARBA" id="ARBA00023065"/>
    </source>
</evidence>
<reference evidence="11" key="1">
    <citation type="submission" date="2023-07" db="EMBL/GenBank/DDBJ databases">
        <authorList>
            <person name="Kim M."/>
        </authorList>
    </citation>
    <scope>NUCLEOTIDE SEQUENCE</scope>
    <source>
        <strain evidence="11">BIUV-7</strain>
    </source>
</reference>
<keyword evidence="6 10" id="KW-1133">Transmembrane helix</keyword>
<feature type="transmembrane region" description="Helical" evidence="10">
    <location>
        <begin position="36"/>
        <end position="53"/>
    </location>
</feature>
<evidence type="ECO:0000256" key="4">
    <source>
        <dbReference type="ARBA" id="ARBA00022475"/>
    </source>
</evidence>
<dbReference type="PANTHER" id="PTHR43298">
    <property type="entry name" value="MULTIDRUG RESISTANCE PROTEIN NORM-RELATED"/>
    <property type="match status" value="1"/>
</dbReference>
<keyword evidence="4" id="KW-1003">Cell membrane</keyword>
<evidence type="ECO:0000256" key="3">
    <source>
        <dbReference type="ARBA" id="ARBA00022449"/>
    </source>
</evidence>
<keyword evidence="3" id="KW-0050">Antiport</keyword>
<comment type="caution">
    <text evidence="11">The sequence shown here is derived from an EMBL/GenBank/DDBJ whole genome shotgun (WGS) entry which is preliminary data.</text>
</comment>
<feature type="transmembrane region" description="Helical" evidence="10">
    <location>
        <begin position="376"/>
        <end position="397"/>
    </location>
</feature>